<organism evidence="1 2">
    <name type="scientific">Ancylobacter novellus</name>
    <name type="common">Thiobacillus novellus</name>
    <dbReference type="NCBI Taxonomy" id="921"/>
    <lineage>
        <taxon>Bacteria</taxon>
        <taxon>Pseudomonadati</taxon>
        <taxon>Pseudomonadota</taxon>
        <taxon>Alphaproteobacteria</taxon>
        <taxon>Hyphomicrobiales</taxon>
        <taxon>Xanthobacteraceae</taxon>
        <taxon>Ancylobacter</taxon>
    </lineage>
</organism>
<dbReference type="PANTHER" id="PTHR36922:SF1">
    <property type="entry name" value="DUF1993 DOMAIN-CONTAINING PROTEIN"/>
    <property type="match status" value="1"/>
</dbReference>
<comment type="caution">
    <text evidence="1">The sequence shown here is derived from an EMBL/GenBank/DDBJ whole genome shotgun (WGS) entry which is preliminary data.</text>
</comment>
<dbReference type="SUPFAM" id="SSF109854">
    <property type="entry name" value="DinB/YfiT-like putative metalloenzymes"/>
    <property type="match status" value="1"/>
</dbReference>
<dbReference type="Pfam" id="PF09351">
    <property type="entry name" value="DUF1993"/>
    <property type="match status" value="1"/>
</dbReference>
<dbReference type="EMBL" id="QFQD01000035">
    <property type="protein sequence ID" value="PZQ82141.1"/>
    <property type="molecule type" value="Genomic_DNA"/>
</dbReference>
<dbReference type="AlphaFoldDB" id="A0A2W5QTR3"/>
<evidence type="ECO:0000313" key="1">
    <source>
        <dbReference type="EMBL" id="PZQ82141.1"/>
    </source>
</evidence>
<dbReference type="InterPro" id="IPR018531">
    <property type="entry name" value="DUF1993"/>
</dbReference>
<dbReference type="Proteomes" id="UP000248887">
    <property type="component" value="Unassembled WGS sequence"/>
</dbReference>
<proteinExistence type="predicted"/>
<dbReference type="Gene3D" id="1.20.120.450">
    <property type="entry name" value="dinb family like domain"/>
    <property type="match status" value="1"/>
</dbReference>
<sequence>MPLSMYDATVPVLQRALGNLDALLVKGEEYAAAQGLDLSELATARLAPDMFPLTGQVQSASDSAKFAVARLTGTEAPSFPDTETTFEELHQRIAKTLDFIASVDPAAFEGSETRAIVTKSRRGERHFVGQSYLLTFALPNFFFHVTTAYDILRHKGVPVGKSDYLGAF</sequence>
<protein>
    <submittedName>
        <fullName evidence="1">DUF1993 domain-containing protein</fullName>
    </submittedName>
</protein>
<evidence type="ECO:0000313" key="2">
    <source>
        <dbReference type="Proteomes" id="UP000248887"/>
    </source>
</evidence>
<gene>
    <name evidence="1" type="ORF">DI549_12295</name>
</gene>
<name>A0A2W5QTR3_ANCNO</name>
<dbReference type="InterPro" id="IPR034660">
    <property type="entry name" value="DinB/YfiT-like"/>
</dbReference>
<accession>A0A2W5QTR3</accession>
<dbReference type="PANTHER" id="PTHR36922">
    <property type="entry name" value="BLL2446 PROTEIN"/>
    <property type="match status" value="1"/>
</dbReference>
<reference evidence="1 2" key="1">
    <citation type="submission" date="2017-08" db="EMBL/GenBank/DDBJ databases">
        <title>Infants hospitalized years apart are colonized by the same room-sourced microbial strains.</title>
        <authorList>
            <person name="Brooks B."/>
            <person name="Olm M.R."/>
            <person name="Firek B.A."/>
            <person name="Baker R."/>
            <person name="Thomas B.C."/>
            <person name="Morowitz M.J."/>
            <person name="Banfield J.F."/>
        </authorList>
    </citation>
    <scope>NUCLEOTIDE SEQUENCE [LARGE SCALE GENOMIC DNA]</scope>
    <source>
        <strain evidence="1">S2_005_001_R2_27</strain>
    </source>
</reference>